<comment type="similarity">
    <text evidence="5">Belongs to the class-II pyridoxal-phosphate-dependent aminotransferase family. MalY/PatB cystathionine beta-lyase subfamily.</text>
</comment>
<dbReference type="InterPro" id="IPR051798">
    <property type="entry name" value="Class-II_PLP-Dep_Aminotrans"/>
</dbReference>
<evidence type="ECO:0000259" key="6">
    <source>
        <dbReference type="Pfam" id="PF00155"/>
    </source>
</evidence>
<evidence type="ECO:0000256" key="4">
    <source>
        <dbReference type="ARBA" id="ARBA00023239"/>
    </source>
</evidence>
<dbReference type="PANTHER" id="PTHR43525">
    <property type="entry name" value="PROTEIN MALY"/>
    <property type="match status" value="1"/>
</dbReference>
<proteinExistence type="inferred from homology"/>
<dbReference type="RefSeq" id="WP_192786006.1">
    <property type="nucleotide sequence ID" value="NZ_JADBEK010000001.1"/>
</dbReference>
<gene>
    <name evidence="7" type="ORF">H4W80_003482</name>
</gene>
<dbReference type="CDD" id="cd00609">
    <property type="entry name" value="AAT_like"/>
    <property type="match status" value="1"/>
</dbReference>
<dbReference type="PANTHER" id="PTHR43525:SF2">
    <property type="entry name" value="CYSTATHIONINE BETA-LYASE-RELATED"/>
    <property type="match status" value="1"/>
</dbReference>
<comment type="caution">
    <text evidence="7">The sequence shown here is derived from an EMBL/GenBank/DDBJ whole genome shotgun (WGS) entry which is preliminary data.</text>
</comment>
<accession>A0ABR9LX47</accession>
<protein>
    <recommendedName>
        <fullName evidence="2">cysteine-S-conjugate beta-lyase</fullName>
        <ecNumber evidence="2">4.4.1.13</ecNumber>
    </recommendedName>
</protein>
<keyword evidence="3" id="KW-0663">Pyridoxal phosphate</keyword>
<dbReference type="InterPro" id="IPR015421">
    <property type="entry name" value="PyrdxlP-dep_Trfase_major"/>
</dbReference>
<dbReference type="InterPro" id="IPR015424">
    <property type="entry name" value="PyrdxlP-dep_Trfase"/>
</dbReference>
<dbReference type="EMBL" id="JADBEK010000001">
    <property type="protein sequence ID" value="MBE1585224.1"/>
    <property type="molecule type" value="Genomic_DNA"/>
</dbReference>
<dbReference type="GO" id="GO:0016829">
    <property type="term" value="F:lyase activity"/>
    <property type="evidence" value="ECO:0007669"/>
    <property type="project" value="UniProtKB-KW"/>
</dbReference>
<evidence type="ECO:0000313" key="7">
    <source>
        <dbReference type="EMBL" id="MBE1585224.1"/>
    </source>
</evidence>
<dbReference type="InterPro" id="IPR015422">
    <property type="entry name" value="PyrdxlP-dep_Trfase_small"/>
</dbReference>
<evidence type="ECO:0000256" key="2">
    <source>
        <dbReference type="ARBA" id="ARBA00012224"/>
    </source>
</evidence>
<evidence type="ECO:0000256" key="3">
    <source>
        <dbReference type="ARBA" id="ARBA00022898"/>
    </source>
</evidence>
<evidence type="ECO:0000256" key="1">
    <source>
        <dbReference type="ARBA" id="ARBA00001933"/>
    </source>
</evidence>
<evidence type="ECO:0000256" key="5">
    <source>
        <dbReference type="ARBA" id="ARBA00037974"/>
    </source>
</evidence>
<sequence>MKKAGSEVPESRRADPLVRLSLERLRERTSMKWRAHPDDVLPLWVAEMDVPLARPVAEALHRAIDLGDTGYPYGTAYAEALAEFARERWGWDGLRVEHTAVVPDVMMGIVEVLRLITAPGDAVVVCSPVYPPFYAFVTHDGRKIVEARLGPDLRVDLATLEEAFVRARSRGRRAAFLMSNPHNPTGVVHTRDELREIARLAQKHGVRVISDEIHAPLVLPGAGFVPFLGVEGSENGFALISASKAWNLAGLKAALVIAGADAAGDLRRMPEEVGHGPSHLGVIAHTAAFREGGTWLDELILGLDANRALLGELIAEHLPEARYRPPEGTYLAWLDCTWLGLHDDERSDGLGVVSDVAGPAKLFLDRARVAVSSGHVFGSGGAGCVRLNFATSPDILRQALSRMGRAAREP</sequence>
<evidence type="ECO:0000313" key="8">
    <source>
        <dbReference type="Proteomes" id="UP000633509"/>
    </source>
</evidence>
<organism evidence="7 8">
    <name type="scientific">Nonomuraea angiospora</name>
    <dbReference type="NCBI Taxonomy" id="46172"/>
    <lineage>
        <taxon>Bacteria</taxon>
        <taxon>Bacillati</taxon>
        <taxon>Actinomycetota</taxon>
        <taxon>Actinomycetes</taxon>
        <taxon>Streptosporangiales</taxon>
        <taxon>Streptosporangiaceae</taxon>
        <taxon>Nonomuraea</taxon>
    </lineage>
</organism>
<comment type="cofactor">
    <cofactor evidence="1">
        <name>pyridoxal 5'-phosphate</name>
        <dbReference type="ChEBI" id="CHEBI:597326"/>
    </cofactor>
</comment>
<dbReference type="InterPro" id="IPR004839">
    <property type="entry name" value="Aminotransferase_I/II_large"/>
</dbReference>
<dbReference type="EC" id="4.4.1.13" evidence="2"/>
<keyword evidence="4 7" id="KW-0456">Lyase</keyword>
<dbReference type="Gene3D" id="3.90.1150.10">
    <property type="entry name" value="Aspartate Aminotransferase, domain 1"/>
    <property type="match status" value="1"/>
</dbReference>
<dbReference type="Gene3D" id="3.40.640.10">
    <property type="entry name" value="Type I PLP-dependent aspartate aminotransferase-like (Major domain)"/>
    <property type="match status" value="1"/>
</dbReference>
<dbReference type="SUPFAM" id="SSF53383">
    <property type="entry name" value="PLP-dependent transferases"/>
    <property type="match status" value="1"/>
</dbReference>
<name>A0ABR9LX47_9ACTN</name>
<keyword evidence="8" id="KW-1185">Reference proteome</keyword>
<feature type="domain" description="Aminotransferase class I/classII large" evidence="6">
    <location>
        <begin position="76"/>
        <end position="402"/>
    </location>
</feature>
<dbReference type="Proteomes" id="UP000633509">
    <property type="component" value="Unassembled WGS sequence"/>
</dbReference>
<reference evidence="7 8" key="1">
    <citation type="submission" date="2020-10" db="EMBL/GenBank/DDBJ databases">
        <title>Sequencing the genomes of 1000 actinobacteria strains.</title>
        <authorList>
            <person name="Klenk H.-P."/>
        </authorList>
    </citation>
    <scope>NUCLEOTIDE SEQUENCE [LARGE SCALE GENOMIC DNA]</scope>
    <source>
        <strain evidence="7 8">DSM 43173</strain>
    </source>
</reference>
<dbReference type="Pfam" id="PF00155">
    <property type="entry name" value="Aminotran_1_2"/>
    <property type="match status" value="1"/>
</dbReference>